<dbReference type="STRING" id="643867.Ftrac_1438"/>
<feature type="domain" description="Fibronectin type-III" evidence="4">
    <location>
        <begin position="1613"/>
        <end position="1707"/>
    </location>
</feature>
<dbReference type="Pfam" id="PF13517">
    <property type="entry name" value="FG-GAP_3"/>
    <property type="match status" value="1"/>
</dbReference>
<keyword evidence="6" id="KW-1185">Reference proteome</keyword>
<dbReference type="InterPro" id="IPR026444">
    <property type="entry name" value="Secre_tail"/>
</dbReference>
<dbReference type="InterPro" id="IPR001611">
    <property type="entry name" value="Leu-rich_rpt"/>
</dbReference>
<reference evidence="5 6" key="1">
    <citation type="journal article" date="2011" name="Stand. Genomic Sci.">
        <title>Complete genome sequence of Marivirga tractuosa type strain (H-43).</title>
        <authorList>
            <person name="Pagani I."/>
            <person name="Chertkov O."/>
            <person name="Lapidus A."/>
            <person name="Lucas S."/>
            <person name="Del Rio T.G."/>
            <person name="Tice H."/>
            <person name="Copeland A."/>
            <person name="Cheng J.F."/>
            <person name="Nolan M."/>
            <person name="Saunders E."/>
            <person name="Pitluck S."/>
            <person name="Held B."/>
            <person name="Goodwin L."/>
            <person name="Liolios K."/>
            <person name="Ovchinikova G."/>
            <person name="Ivanova N."/>
            <person name="Mavromatis K."/>
            <person name="Pati A."/>
            <person name="Chen A."/>
            <person name="Palaniappan K."/>
            <person name="Land M."/>
            <person name="Hauser L."/>
            <person name="Jeffries C.D."/>
            <person name="Detter J.C."/>
            <person name="Han C."/>
            <person name="Tapia R."/>
            <person name="Ngatchou-Djao O.D."/>
            <person name="Rohde M."/>
            <person name="Goker M."/>
            <person name="Spring S."/>
            <person name="Sikorski J."/>
            <person name="Woyke T."/>
            <person name="Bristow J."/>
            <person name="Eisen J.A."/>
            <person name="Markowitz V."/>
            <person name="Hugenholtz P."/>
            <person name="Klenk H.P."/>
            <person name="Kyrpides N.C."/>
        </authorList>
    </citation>
    <scope>NUCLEOTIDE SEQUENCE [LARGE SCALE GENOMIC DNA]</scope>
    <source>
        <strain evidence="6">ATCC 23168 / DSM 4126 / NBRC 15989 / NCIMB 1408 / VKM B-1430 / H-43</strain>
    </source>
</reference>
<dbReference type="RefSeq" id="WP_013453575.1">
    <property type="nucleotide sequence ID" value="NC_014759.1"/>
</dbReference>
<dbReference type="PROSITE" id="PS51450">
    <property type="entry name" value="LRR"/>
    <property type="match status" value="1"/>
</dbReference>
<dbReference type="SUPFAM" id="SSF49265">
    <property type="entry name" value="Fibronectin type III"/>
    <property type="match status" value="1"/>
</dbReference>
<dbReference type="NCBIfam" id="TIGR04183">
    <property type="entry name" value="Por_Secre_tail"/>
    <property type="match status" value="1"/>
</dbReference>
<dbReference type="eggNOG" id="COG4886">
    <property type="taxonomic scope" value="Bacteria"/>
</dbReference>
<dbReference type="SMART" id="SM00409">
    <property type="entry name" value="IG"/>
    <property type="match status" value="2"/>
</dbReference>
<organism evidence="5 6">
    <name type="scientific">Marivirga tractuosa (strain ATCC 23168 / DSM 4126 / NBRC 15989 / NCIMB 1408 / VKM B-1430 / H-43)</name>
    <name type="common">Microscilla tractuosa</name>
    <name type="synonym">Flexibacter tractuosus</name>
    <dbReference type="NCBI Taxonomy" id="643867"/>
    <lineage>
        <taxon>Bacteria</taxon>
        <taxon>Pseudomonadati</taxon>
        <taxon>Bacteroidota</taxon>
        <taxon>Cytophagia</taxon>
        <taxon>Cytophagales</taxon>
        <taxon>Marivirgaceae</taxon>
        <taxon>Marivirga</taxon>
    </lineage>
</organism>
<dbReference type="HOGENOM" id="CLU_228239_0_0_10"/>
<dbReference type="KEGG" id="mtt:Ftrac_1438"/>
<dbReference type="InterPro" id="IPR032675">
    <property type="entry name" value="LRR_dom_sf"/>
</dbReference>
<dbReference type="PANTHER" id="PTHR48007:SF76">
    <property type="entry name" value="OS03G0145102 PROTEIN"/>
    <property type="match status" value="1"/>
</dbReference>
<feature type="signal peptide" evidence="3">
    <location>
        <begin position="1"/>
        <end position="23"/>
    </location>
</feature>
<dbReference type="PANTHER" id="PTHR48007">
    <property type="entry name" value="LEUCINE-RICH REPEAT RECEPTOR-LIKE PROTEIN KINASE PXC1"/>
    <property type="match status" value="1"/>
</dbReference>
<dbReference type="OrthoDB" id="1491619at2"/>
<evidence type="ECO:0000256" key="1">
    <source>
        <dbReference type="ARBA" id="ARBA00022729"/>
    </source>
</evidence>
<evidence type="ECO:0000259" key="4">
    <source>
        <dbReference type="PROSITE" id="PS50853"/>
    </source>
</evidence>
<dbReference type="Proteomes" id="UP000008720">
    <property type="component" value="Chromosome"/>
</dbReference>
<evidence type="ECO:0000256" key="2">
    <source>
        <dbReference type="SAM" id="MobiDB-lite"/>
    </source>
</evidence>
<dbReference type="Gene3D" id="3.80.10.10">
    <property type="entry name" value="Ribonuclease Inhibitor"/>
    <property type="match status" value="2"/>
</dbReference>
<dbReference type="InterPro" id="IPR003961">
    <property type="entry name" value="FN3_dom"/>
</dbReference>
<dbReference type="Pfam" id="PF18962">
    <property type="entry name" value="Por_Secre_tail"/>
    <property type="match status" value="1"/>
</dbReference>
<dbReference type="SUPFAM" id="SSF49478">
    <property type="entry name" value="Cna protein B-type domain"/>
    <property type="match status" value="1"/>
</dbReference>
<dbReference type="InterPro" id="IPR046959">
    <property type="entry name" value="PRK1-6/SRF4-like"/>
</dbReference>
<evidence type="ECO:0000313" key="5">
    <source>
        <dbReference type="EMBL" id="ADR21428.1"/>
    </source>
</evidence>
<dbReference type="PROSITE" id="PS50853">
    <property type="entry name" value="FN3"/>
    <property type="match status" value="1"/>
</dbReference>
<dbReference type="InterPro" id="IPR036116">
    <property type="entry name" value="FN3_sf"/>
</dbReference>
<dbReference type="SUPFAM" id="SSF52047">
    <property type="entry name" value="RNI-like"/>
    <property type="match status" value="1"/>
</dbReference>
<dbReference type="SUPFAM" id="SSF69318">
    <property type="entry name" value="Integrin alpha N-terminal domain"/>
    <property type="match status" value="1"/>
</dbReference>
<protein>
    <submittedName>
        <fullName evidence="5">Immunoglobulin subtype</fullName>
    </submittedName>
</protein>
<keyword evidence="1 3" id="KW-0732">Signal</keyword>
<sequence length="2542" mass="278373">MRYSVLVLLMSFVVSVNSGLAQCQVGESEVIIEIDGSAGQYNSEIFWRLFNDDTEVLVSETVDGFLGSGATERDTLCLQDGVNYRFEAYDTFGDGWNDAIYTIFYDDGFIINSGMPNNGGETSSNADLEESYSFTSGDRPGDDCSSPKEISVGETVNVSTELYSNSYVLDPLFDSGNEAIFSFTPLISEQYAITFADVLSLDRGSLQLFDDCYDNTPTRIAFDSTGIDNNLMEVYENLTAGNTYYIVISNNSADTGIDFIEGNLNVSYSGSPTNISCASAFSLTVDGDSLYSRTAQVSPLTTPLFNMQTQDGEIYTADGDSLFYDFTLATQESILVELGDYDLYNSAFVELEKMENCGEEPELVYRRAAFADIKKFFAYNDLAAGTYRLKIFPPAFYEDEFYVSVKTQSSQTTVGNQNCETALALDVYGYGESTASSSITSIPYFNNTNSGIGIPCSQDSIFTAGTGDVWVKAQVPTSGDLVIETFGEYYDISASADQALETRFSVYTGLCGSITEFYCSDKVEAHQKDTIRGLPQGEEVFIRLWDRNGDNSGLMNVRLIEPEPLPFPETDITMFTDSLHVSFTNISGDAEFFYDVKISADSFQTFLPGYNPATISSYQGQFGVTGLAPATTYYFQIFSTDGNRTNSDTTIFEVETEPFFINTIANGNWSNPNIWAGGSVPAQDSAVNIYHQVNINPGESFDVKGVNVAGGFEEETNVGLWIVNGNLNVDRDVRVGHLSSLNTDSVGVFMFTNGTDSSNLNVGRNMIFELSEINNGEPIRFLAVNDGNSLQINVANEFSFRHSVSDSLELYDKPNIDFRSVDLTVGGNFFLYNDNFNSSQPFNAVFQDSRITADVFELNALENTNGNFQVNFTGTTEFNLAFDFRRIGNGGKIKFTDQSSLQFNGLGYQEIAGAGDSQDSIIYNNLIVDITNDPNSDRDHPVLEIRPSNGESISKVLIEGQLNLINGLIQAENDVFTLGYDEVVFGQNASVVGVNQNSYVNGVASKIGNTPFTYPVGQDAGLRQIRILNNDEFQVSDLVRVFPVNNFCGLTDSLLTNSSLARDRTKEYWEITSILSSNNMTATFEPIIANANAEGITDLSSLELIDFSNGSSLGNGLITDSSFQTAIEYELVIADTARLGLASNLEAENPFYFQRKIASLSSYSAAEGENLTINYSGPFASPTDKVYIGGKLANNVSNTDSSITVTVPSGSKSGDIEIVYEDEKILYGQSSFTLNYNTPLTLIPNNYSNLIALENINGTVTLGQTKMQLGLINGDNNYDAMIVSQDYQPVTVINNLAGTASKEEFDLITEGLTINPTDFKLDLAQITGSLGYGAFFEFEYNSENGIIYFANDGNGNFSPAGDGNVDSETKYNDYLVFDIDYDGFSDAMLSAVDLSSSTSILSGESSGVNDCSPYVKTALPFLQPDGKEMNQIIRGDFIGNNNTSIAYLIDGESMMGLIDIYNLDTANYYSNNSRSGGQIYEIDKISLSNDGISQIVASNQSTNEIEIYSFNSATELFEISTVSLSFRPAKMDSEDINGDGFQDLIVSDQDSTALHVLLNDGGGQLTEELSLSYTGGIIVDFDVVDLNADGVKDFLILQEGGQLSVAYYELNQPMTAPIISASSISTSGFDLSWDSVEFAAEYEIFVSTENDTISSLASDSLFILSDTALTFEAPVPFETYYVFGRAISAAGDTSNYSNSLTIELLELAAPEPSSSNASSTQFDVSWSAIQGADEYQVYVGLDSVNSVLNENDSVFVVSDTSVTYKAPEYSELYYYYVRSISNSSDTSAFSDLNAVKLPVSAYLQQDSLAMVALYETNGGANWINNQNWMTGKLNTWEGLVMNADSLFAINLPSNQLEGVLASDLNNLNFIKDIDISDNNLTDVSALIAQASGLNALNLSGNSLSFEQLEGLSSVPDFIYSNQDFKYDLPAIVFENLGTDISISVEANSLDNAFQWYKDSVQMVGETVSILNLTNAQRSDEGLYYVEINNAVLPELTLVSKISEVKISSLERDVAALRQFYDSTNGAGWSTIIWDTTSEDPTAWSANGQDIIVENNRVVEVNLPENNLTGSIPAVLNDVRGLRSIDLSGNAIESATDLTALPNLTQLLLSGNALGMDDLERNISIEGFEFSNQANFGNEQDQKIPQGSDFNLGFDISGSANIYQWFRNDELVSNADSSAILIDSITFESMGEYRLEVSNEIINAVNPDFRLNSNPVQIIATSSISGSVQDANEFATESGRVYLFSVSAEKSYDSVRLENGSFFQNVQGDGSFEFQNIELGDYVIFVDNDENNYPDLLNTYYPNTIDWELAEIVELRSDIIDNLITMEGEPQELTGTSVLSGYLEEEYEEGERVLPRRRVSGAGVSVRTLSASTREISLYEAILNGELVAYIETDDNGEFAIPKLPAGNYTIKFDIPGVPMNTQSDINFNFTGEDQEALEIAAVSDNGQISVSRVKYTANRAELIKNVTVYPNPSNGQFYINGTESISNIKIINSEGRLIEELSDFNSYAQEVEVNLSNYPNGMYFMQIIWEDGFHSMNKLIKE</sequence>
<proteinExistence type="predicted"/>
<feature type="region of interest" description="Disordered" evidence="2">
    <location>
        <begin position="120"/>
        <end position="147"/>
    </location>
</feature>
<evidence type="ECO:0000256" key="3">
    <source>
        <dbReference type="SAM" id="SignalP"/>
    </source>
</evidence>
<feature type="compositionally biased region" description="Polar residues" evidence="2">
    <location>
        <begin position="120"/>
        <end position="136"/>
    </location>
</feature>
<evidence type="ECO:0000313" key="6">
    <source>
        <dbReference type="Proteomes" id="UP000008720"/>
    </source>
</evidence>
<gene>
    <name evidence="5" type="ordered locus">Ftrac_1438</name>
</gene>
<feature type="chain" id="PRO_5003189662" evidence="3">
    <location>
        <begin position="24"/>
        <end position="2542"/>
    </location>
</feature>
<dbReference type="EMBL" id="CP002349">
    <property type="protein sequence ID" value="ADR21428.1"/>
    <property type="molecule type" value="Genomic_DNA"/>
</dbReference>
<dbReference type="InterPro" id="IPR028994">
    <property type="entry name" value="Integrin_alpha_N"/>
</dbReference>
<accession>E4TMZ7</accession>
<dbReference type="SMART" id="SM00060">
    <property type="entry name" value="FN3"/>
    <property type="match status" value="3"/>
</dbReference>
<dbReference type="InterPro" id="IPR013517">
    <property type="entry name" value="FG-GAP"/>
</dbReference>
<name>E4TMZ7_MARTH</name>
<dbReference type="InterPro" id="IPR013783">
    <property type="entry name" value="Ig-like_fold"/>
</dbReference>
<dbReference type="Gene3D" id="2.60.40.10">
    <property type="entry name" value="Immunoglobulins"/>
    <property type="match status" value="5"/>
</dbReference>
<dbReference type="InterPro" id="IPR003599">
    <property type="entry name" value="Ig_sub"/>
</dbReference>